<evidence type="ECO:0000256" key="2">
    <source>
        <dbReference type="ARBA" id="ARBA00022692"/>
    </source>
</evidence>
<dbReference type="EMBL" id="PCMW01000028">
    <property type="protein sequence ID" value="PDS25456.1"/>
    <property type="molecule type" value="Genomic_DNA"/>
</dbReference>
<feature type="transmembrane region" description="Helical" evidence="5">
    <location>
        <begin position="243"/>
        <end position="262"/>
    </location>
</feature>
<proteinExistence type="predicted"/>
<keyword evidence="4 5" id="KW-0472">Membrane</keyword>
<dbReference type="SUPFAM" id="SSF103481">
    <property type="entry name" value="Multidrug resistance efflux transporter EmrE"/>
    <property type="match status" value="2"/>
</dbReference>
<feature type="transmembrane region" description="Helical" evidence="5">
    <location>
        <begin position="96"/>
        <end position="114"/>
    </location>
</feature>
<comment type="caution">
    <text evidence="7">The sequence shown here is derived from an EMBL/GenBank/DDBJ whole genome shotgun (WGS) entry which is preliminary data.</text>
</comment>
<evidence type="ECO:0000313" key="8">
    <source>
        <dbReference type="Proteomes" id="UP000220828"/>
    </source>
</evidence>
<dbReference type="PANTHER" id="PTHR32322">
    <property type="entry name" value="INNER MEMBRANE TRANSPORTER"/>
    <property type="match status" value="1"/>
</dbReference>
<keyword evidence="3 5" id="KW-1133">Transmembrane helix</keyword>
<feature type="transmembrane region" description="Helical" evidence="5">
    <location>
        <begin position="123"/>
        <end position="142"/>
    </location>
</feature>
<feature type="domain" description="EamA" evidence="6">
    <location>
        <begin position="152"/>
        <end position="286"/>
    </location>
</feature>
<dbReference type="InterPro" id="IPR050638">
    <property type="entry name" value="AA-Vitamin_Transporters"/>
</dbReference>
<comment type="subcellular location">
    <subcellularLocation>
        <location evidence="1">Membrane</location>
        <topology evidence="1">Multi-pass membrane protein</topology>
    </subcellularLocation>
</comment>
<evidence type="ECO:0000259" key="6">
    <source>
        <dbReference type="Pfam" id="PF00892"/>
    </source>
</evidence>
<accession>A0A2H3KEP1</accession>
<dbReference type="OrthoDB" id="1117213at2"/>
<evidence type="ECO:0000256" key="3">
    <source>
        <dbReference type="ARBA" id="ARBA00022989"/>
    </source>
</evidence>
<feature type="transmembrane region" description="Helical" evidence="5">
    <location>
        <begin position="148"/>
        <end position="169"/>
    </location>
</feature>
<evidence type="ECO:0000256" key="5">
    <source>
        <dbReference type="SAM" id="Phobius"/>
    </source>
</evidence>
<dbReference type="AlphaFoldDB" id="A0A2H3KEP1"/>
<gene>
    <name evidence="7" type="ORF">B0A77_04680</name>
</gene>
<feature type="transmembrane region" description="Helical" evidence="5">
    <location>
        <begin position="215"/>
        <end position="236"/>
    </location>
</feature>
<keyword evidence="2 5" id="KW-0812">Transmembrane</keyword>
<dbReference type="InterPro" id="IPR037185">
    <property type="entry name" value="EmrE-like"/>
</dbReference>
<feature type="transmembrane region" description="Helical" evidence="5">
    <location>
        <begin position="31"/>
        <end position="53"/>
    </location>
</feature>
<sequence length="288" mass="31686">MAKANYKWILLGLLSMIWGSSFILIKKGLIGLTAFQLGSFRIVFASLFLLVVGFKKIMTIPKKQWFYIVVTAFVGTFFPAYLFAMAETEIDSSITAILNALTPINTLIISTLAFHQPFKKQQFIGVLIGFIGSMFLVLNGTFLHPNKAYHYALLVIVATLCYALNVNLIKKHLSNLHPLSITTGNFLVLIGPALIILTNTGFWHQNHPEVVGTSLLYIVVLGVLGTGIANVMFFKLIQISQPVFASSVTYIIPGVALIWGVLDGEKLTLFQLFGGLIVLIGVFLSSKK</sequence>
<feature type="domain" description="EamA" evidence="6">
    <location>
        <begin position="7"/>
        <end position="137"/>
    </location>
</feature>
<protein>
    <submittedName>
        <fullName evidence="7">Permease</fullName>
    </submittedName>
</protein>
<evidence type="ECO:0000256" key="1">
    <source>
        <dbReference type="ARBA" id="ARBA00004141"/>
    </source>
</evidence>
<evidence type="ECO:0000313" key="7">
    <source>
        <dbReference type="EMBL" id="PDS25456.1"/>
    </source>
</evidence>
<dbReference type="RefSeq" id="WP_097553714.1">
    <property type="nucleotide sequence ID" value="NZ_PCMW01000028.1"/>
</dbReference>
<feature type="transmembrane region" description="Helical" evidence="5">
    <location>
        <begin position="268"/>
        <end position="286"/>
    </location>
</feature>
<organism evidence="7 8">
    <name type="scientific">Flavobacterium branchiophilum</name>
    <dbReference type="NCBI Taxonomy" id="55197"/>
    <lineage>
        <taxon>Bacteria</taxon>
        <taxon>Pseudomonadati</taxon>
        <taxon>Bacteroidota</taxon>
        <taxon>Flavobacteriia</taxon>
        <taxon>Flavobacteriales</taxon>
        <taxon>Flavobacteriaceae</taxon>
        <taxon>Flavobacterium</taxon>
    </lineage>
</organism>
<dbReference type="InterPro" id="IPR000620">
    <property type="entry name" value="EamA_dom"/>
</dbReference>
<name>A0A2H3KEP1_9FLAO</name>
<feature type="transmembrane region" description="Helical" evidence="5">
    <location>
        <begin position="7"/>
        <end position="25"/>
    </location>
</feature>
<evidence type="ECO:0000256" key="4">
    <source>
        <dbReference type="ARBA" id="ARBA00023136"/>
    </source>
</evidence>
<dbReference type="Pfam" id="PF00892">
    <property type="entry name" value="EamA"/>
    <property type="match status" value="2"/>
</dbReference>
<feature type="transmembrane region" description="Helical" evidence="5">
    <location>
        <begin position="65"/>
        <end position="84"/>
    </location>
</feature>
<dbReference type="Proteomes" id="UP000220828">
    <property type="component" value="Unassembled WGS sequence"/>
</dbReference>
<dbReference type="PANTHER" id="PTHR32322:SF9">
    <property type="entry name" value="AMINO-ACID METABOLITE EFFLUX PUMP-RELATED"/>
    <property type="match status" value="1"/>
</dbReference>
<reference evidence="7 8" key="1">
    <citation type="submission" date="2017-09" db="EMBL/GenBank/DDBJ databases">
        <title>Whole genomes of Flavobacteriaceae.</title>
        <authorList>
            <person name="Stine C."/>
            <person name="Li C."/>
            <person name="Tadesse D."/>
        </authorList>
    </citation>
    <scope>NUCLEOTIDE SEQUENCE [LARGE SCALE GENOMIC DNA]</scope>
    <source>
        <strain evidence="7 8">ATCC 35036</strain>
    </source>
</reference>
<dbReference type="GO" id="GO:0016020">
    <property type="term" value="C:membrane"/>
    <property type="evidence" value="ECO:0007669"/>
    <property type="project" value="UniProtKB-SubCell"/>
</dbReference>
<feature type="transmembrane region" description="Helical" evidence="5">
    <location>
        <begin position="181"/>
        <end position="203"/>
    </location>
</feature>